<keyword evidence="2" id="KW-1185">Reference proteome</keyword>
<dbReference type="Proteomes" id="UP001292094">
    <property type="component" value="Unassembled WGS sequence"/>
</dbReference>
<comment type="caution">
    <text evidence="1">The sequence shown here is derived from an EMBL/GenBank/DDBJ whole genome shotgun (WGS) entry which is preliminary data.</text>
</comment>
<name>A0AAE1PSS2_9EUCA</name>
<protein>
    <submittedName>
        <fullName evidence="1">Uncharacterized protein</fullName>
    </submittedName>
</protein>
<proteinExistence type="predicted"/>
<evidence type="ECO:0000313" key="2">
    <source>
        <dbReference type="Proteomes" id="UP001292094"/>
    </source>
</evidence>
<reference evidence="1" key="1">
    <citation type="submission" date="2023-11" db="EMBL/GenBank/DDBJ databases">
        <title>Genome assemblies of two species of porcelain crab, Petrolisthes cinctipes and Petrolisthes manimaculis (Anomura: Porcellanidae).</title>
        <authorList>
            <person name="Angst P."/>
        </authorList>
    </citation>
    <scope>NUCLEOTIDE SEQUENCE</scope>
    <source>
        <strain evidence="1">PB745_02</strain>
        <tissue evidence="1">Gill</tissue>
    </source>
</reference>
<dbReference type="AlphaFoldDB" id="A0AAE1PSS2"/>
<evidence type="ECO:0000313" key="1">
    <source>
        <dbReference type="EMBL" id="KAK4313496.1"/>
    </source>
</evidence>
<organism evidence="1 2">
    <name type="scientific">Petrolisthes manimaculis</name>
    <dbReference type="NCBI Taxonomy" id="1843537"/>
    <lineage>
        <taxon>Eukaryota</taxon>
        <taxon>Metazoa</taxon>
        <taxon>Ecdysozoa</taxon>
        <taxon>Arthropoda</taxon>
        <taxon>Crustacea</taxon>
        <taxon>Multicrustacea</taxon>
        <taxon>Malacostraca</taxon>
        <taxon>Eumalacostraca</taxon>
        <taxon>Eucarida</taxon>
        <taxon>Decapoda</taxon>
        <taxon>Pleocyemata</taxon>
        <taxon>Anomura</taxon>
        <taxon>Galatheoidea</taxon>
        <taxon>Porcellanidae</taxon>
        <taxon>Petrolisthes</taxon>
    </lineage>
</organism>
<dbReference type="EMBL" id="JAWZYT010001299">
    <property type="protein sequence ID" value="KAK4313496.1"/>
    <property type="molecule type" value="Genomic_DNA"/>
</dbReference>
<sequence>MGVGEGVGVSVGVCLIMGVGESVGVRLNVGEDGKKDVNVDEYGLVEGVGGVVVGEDDTTDVRNVDEYRSGVGVGEDGSMDVNNEDECRVSGACTGKFLGV</sequence>
<accession>A0AAE1PSS2</accession>
<gene>
    <name evidence="1" type="ORF">Pmani_015158</name>
</gene>